<dbReference type="AlphaFoldDB" id="A0A6G7VKU5"/>
<comment type="function">
    <text evidence="7">Part of the tripartite ATP-independent periplasmic (TRAP) transport system.</text>
</comment>
<evidence type="ECO:0000256" key="4">
    <source>
        <dbReference type="ARBA" id="ARBA00022692"/>
    </source>
</evidence>
<feature type="transmembrane region" description="Helical" evidence="8">
    <location>
        <begin position="316"/>
        <end position="346"/>
    </location>
</feature>
<evidence type="ECO:0000259" key="9">
    <source>
        <dbReference type="Pfam" id="PF06808"/>
    </source>
</evidence>
<dbReference type="Pfam" id="PF06808">
    <property type="entry name" value="DctM"/>
    <property type="match status" value="1"/>
</dbReference>
<keyword evidence="4 8" id="KW-0812">Transmembrane</keyword>
<keyword evidence="5 8" id="KW-1133">Transmembrane helix</keyword>
<evidence type="ECO:0000313" key="10">
    <source>
        <dbReference type="EMBL" id="QIK40486.1"/>
    </source>
</evidence>
<dbReference type="GO" id="GO:0022857">
    <property type="term" value="F:transmembrane transporter activity"/>
    <property type="evidence" value="ECO:0007669"/>
    <property type="project" value="UniProtKB-UniRule"/>
</dbReference>
<feature type="transmembrane region" description="Helical" evidence="8">
    <location>
        <begin position="6"/>
        <end position="36"/>
    </location>
</feature>
<keyword evidence="2" id="KW-1003">Cell membrane</keyword>
<keyword evidence="6 8" id="KW-0472">Membrane</keyword>
<keyword evidence="11" id="KW-1185">Reference proteome</keyword>
<accession>A0A6G7VKU5</accession>
<evidence type="ECO:0000256" key="1">
    <source>
        <dbReference type="ARBA" id="ARBA00004429"/>
    </source>
</evidence>
<dbReference type="InterPro" id="IPR010656">
    <property type="entry name" value="DctM"/>
</dbReference>
<keyword evidence="3 7" id="KW-0997">Cell inner membrane</keyword>
<dbReference type="RefSeq" id="WP_166190012.1">
    <property type="nucleotide sequence ID" value="NZ_CP049811.1"/>
</dbReference>
<keyword evidence="7" id="KW-0813">Transport</keyword>
<dbReference type="InterPro" id="IPR004681">
    <property type="entry name" value="TRAP_DctM"/>
</dbReference>
<feature type="transmembrane region" description="Helical" evidence="8">
    <location>
        <begin position="358"/>
        <end position="382"/>
    </location>
</feature>
<dbReference type="PANTHER" id="PTHR33362">
    <property type="entry name" value="SIALIC ACID TRAP TRANSPORTER PERMEASE PROTEIN SIAT-RELATED"/>
    <property type="match status" value="1"/>
</dbReference>
<evidence type="ECO:0000256" key="3">
    <source>
        <dbReference type="ARBA" id="ARBA00022519"/>
    </source>
</evidence>
<evidence type="ECO:0000256" key="7">
    <source>
        <dbReference type="RuleBase" id="RU369079"/>
    </source>
</evidence>
<organism evidence="10 11">
    <name type="scientific">Pontivivens nitratireducens</name>
    <dbReference type="NCBI Taxonomy" id="2758038"/>
    <lineage>
        <taxon>Bacteria</taxon>
        <taxon>Pseudomonadati</taxon>
        <taxon>Pseudomonadota</taxon>
        <taxon>Alphaproteobacteria</taxon>
        <taxon>Rhodobacterales</taxon>
        <taxon>Paracoccaceae</taxon>
        <taxon>Pontivivens</taxon>
    </lineage>
</organism>
<dbReference type="Proteomes" id="UP000500791">
    <property type="component" value="Chromosome"/>
</dbReference>
<dbReference type="KEGG" id="mon:G8E03_06705"/>
<feature type="transmembrane region" description="Helical" evidence="8">
    <location>
        <begin position="216"/>
        <end position="238"/>
    </location>
</feature>
<feature type="transmembrane region" description="Helical" evidence="8">
    <location>
        <begin position="57"/>
        <end position="80"/>
    </location>
</feature>
<evidence type="ECO:0000313" key="11">
    <source>
        <dbReference type="Proteomes" id="UP000500791"/>
    </source>
</evidence>
<evidence type="ECO:0000256" key="2">
    <source>
        <dbReference type="ARBA" id="ARBA00022475"/>
    </source>
</evidence>
<comment type="subcellular location">
    <subcellularLocation>
        <location evidence="1 7">Cell inner membrane</location>
        <topology evidence="1 7">Multi-pass membrane protein</topology>
    </subcellularLocation>
</comment>
<sequence>MPIAIGFGALALLFIIGVPVFAAFFGFNIIAALGLMGPQGLSIFAASILDTSMTSELVTVPLFILLGELLFRSGCITILFDAVDDIVGRIRGRQYVIVVLISVLLGALSGSAVAVAAMLGKTVMSEAMERGGDKRLLAGLVLGGACLAPIIPPSFLIVLIGMLSGTSISALLAAGVLPGLVAGLLFFAYVQFLLWRDPSRDMTSSPGKLRGPMWKAVISLLPFSIVIFAVLGLILLGIATPNEAAACGVFGALAVAAIYGKLSVRMILNSLKGAILMSAMILLIMAASKVLTQLLAFSGLTRDLVAFLTALDMPTVMVLILLMIIPFVLCMFLDQIALLLILIPIYTPLLDTFGFDPLVFWTLFLLNLTLGAITPPFGYALFALGSASPREVSLRDIYGASWPFIGLILLTLVLVWAVPGLATWLPSQL</sequence>
<protein>
    <submittedName>
        <fullName evidence="10">TRAP transporter large permease subunit</fullName>
    </submittedName>
</protein>
<evidence type="ECO:0000256" key="8">
    <source>
        <dbReference type="SAM" id="Phobius"/>
    </source>
</evidence>
<dbReference type="PANTHER" id="PTHR33362:SF5">
    <property type="entry name" value="C4-DICARBOXYLATE TRAP TRANSPORTER LARGE PERMEASE PROTEIN DCTM"/>
    <property type="match status" value="1"/>
</dbReference>
<feature type="transmembrane region" description="Helical" evidence="8">
    <location>
        <begin position="274"/>
        <end position="296"/>
    </location>
</feature>
<feature type="transmembrane region" description="Helical" evidence="8">
    <location>
        <begin position="244"/>
        <end position="262"/>
    </location>
</feature>
<proteinExistence type="predicted"/>
<evidence type="ECO:0000256" key="5">
    <source>
        <dbReference type="ARBA" id="ARBA00022989"/>
    </source>
</evidence>
<reference evidence="10 11" key="1">
    <citation type="submission" date="2020-03" db="EMBL/GenBank/DDBJ databases">
        <title>Complete genome sequence of Monaibacterium sp. ALG8 with diverse plasmids.</title>
        <authorList>
            <person name="Sun C."/>
        </authorList>
    </citation>
    <scope>NUCLEOTIDE SEQUENCE [LARGE SCALE GENOMIC DNA]</scope>
    <source>
        <strain evidence="10 11">ALG8</strain>
    </source>
</reference>
<dbReference type="EMBL" id="CP049811">
    <property type="protein sequence ID" value="QIK40486.1"/>
    <property type="molecule type" value="Genomic_DNA"/>
</dbReference>
<dbReference type="PIRSF" id="PIRSF006066">
    <property type="entry name" value="HI0050"/>
    <property type="match status" value="1"/>
</dbReference>
<feature type="transmembrane region" description="Helical" evidence="8">
    <location>
        <begin position="95"/>
        <end position="119"/>
    </location>
</feature>
<feature type="transmembrane region" description="Helical" evidence="8">
    <location>
        <begin position="402"/>
        <end position="425"/>
    </location>
</feature>
<dbReference type="GO" id="GO:0005886">
    <property type="term" value="C:plasma membrane"/>
    <property type="evidence" value="ECO:0007669"/>
    <property type="project" value="UniProtKB-SubCell"/>
</dbReference>
<name>A0A6G7VKU5_9RHOB</name>
<feature type="transmembrane region" description="Helical" evidence="8">
    <location>
        <begin position="168"/>
        <end position="195"/>
    </location>
</feature>
<evidence type="ECO:0000256" key="6">
    <source>
        <dbReference type="ARBA" id="ARBA00023136"/>
    </source>
</evidence>
<feature type="transmembrane region" description="Helical" evidence="8">
    <location>
        <begin position="140"/>
        <end position="162"/>
    </location>
</feature>
<feature type="domain" description="TRAP C4-dicarboxylate transport system permease DctM subunit" evidence="9">
    <location>
        <begin position="7"/>
        <end position="421"/>
    </location>
</feature>
<gene>
    <name evidence="10" type="ORF">G8E03_06705</name>
</gene>